<feature type="compositionally biased region" description="Polar residues" evidence="6">
    <location>
        <begin position="1740"/>
        <end position="1775"/>
    </location>
</feature>
<evidence type="ECO:0000256" key="3">
    <source>
        <dbReference type="ARBA" id="ARBA00022703"/>
    </source>
</evidence>
<comment type="subcellular location">
    <subcellularLocation>
        <location evidence="1">Cytoplasm</location>
    </subcellularLocation>
</comment>
<evidence type="ECO:0000256" key="6">
    <source>
        <dbReference type="SAM" id="MobiDB-lite"/>
    </source>
</evidence>
<reference evidence="8" key="1">
    <citation type="submission" date="2021-01" db="EMBL/GenBank/DDBJ databases">
        <title>A chromosome-scale assembly of European eel, Anguilla anguilla.</title>
        <authorList>
            <person name="Henkel C."/>
            <person name="Jong-Raadsen S.A."/>
            <person name="Dufour S."/>
            <person name="Weltzien F.-A."/>
            <person name="Palstra A.P."/>
            <person name="Pelster B."/>
            <person name="Spaink H.P."/>
            <person name="Van Den Thillart G.E."/>
            <person name="Jansen H."/>
            <person name="Zahm M."/>
            <person name="Klopp C."/>
            <person name="Cedric C."/>
            <person name="Louis A."/>
            <person name="Berthelot C."/>
            <person name="Parey E."/>
            <person name="Roest Crollius H."/>
            <person name="Montfort J."/>
            <person name="Robinson-Rechavi M."/>
            <person name="Bucao C."/>
            <person name="Bouchez O."/>
            <person name="Gislard M."/>
            <person name="Lluch J."/>
            <person name="Milhes M."/>
            <person name="Lampietro C."/>
            <person name="Lopez Roques C."/>
            <person name="Donnadieu C."/>
            <person name="Braasch I."/>
            <person name="Desvignes T."/>
            <person name="Postlethwait J."/>
            <person name="Bobe J."/>
            <person name="Guiguen Y."/>
            <person name="Dirks R."/>
        </authorList>
    </citation>
    <scope>NUCLEOTIDE SEQUENCE</scope>
    <source>
        <strain evidence="8">Tag_6206</strain>
        <tissue evidence="8">Liver</tissue>
    </source>
</reference>
<keyword evidence="9" id="KW-1185">Reference proteome</keyword>
<feature type="region of interest" description="Disordered" evidence="6">
    <location>
        <begin position="1811"/>
        <end position="1865"/>
    </location>
</feature>
<feature type="region of interest" description="Disordered" evidence="6">
    <location>
        <begin position="1577"/>
        <end position="1681"/>
    </location>
</feature>
<feature type="compositionally biased region" description="Low complexity" evidence="6">
    <location>
        <begin position="1598"/>
        <end position="1613"/>
    </location>
</feature>
<feature type="compositionally biased region" description="Polar residues" evidence="6">
    <location>
        <begin position="1577"/>
        <end position="1591"/>
    </location>
</feature>
<feature type="region of interest" description="Disordered" evidence="6">
    <location>
        <begin position="1722"/>
        <end position="1775"/>
    </location>
</feature>
<name>A0A9D3M2G0_ANGAN</name>
<dbReference type="GO" id="GO:0005737">
    <property type="term" value="C:cytoplasm"/>
    <property type="evidence" value="ECO:0007669"/>
    <property type="project" value="UniProtKB-SubCell"/>
</dbReference>
<dbReference type="Pfam" id="PF12496">
    <property type="entry name" value="BNIP2"/>
    <property type="match status" value="1"/>
</dbReference>
<dbReference type="InterPro" id="IPR022181">
    <property type="entry name" value="Bcl2-/adenovirus-E1B"/>
</dbReference>
<feature type="compositionally biased region" description="Low complexity" evidence="6">
    <location>
        <begin position="382"/>
        <end position="394"/>
    </location>
</feature>
<feature type="compositionally biased region" description="Basic and acidic residues" evidence="6">
    <location>
        <begin position="1414"/>
        <end position="1423"/>
    </location>
</feature>
<dbReference type="FunFam" id="3.40.525.10:FF:000001">
    <property type="entry name" value="BCL2/adenovirus E1B protein-interacting protein 2"/>
    <property type="match status" value="1"/>
</dbReference>
<evidence type="ECO:0000256" key="1">
    <source>
        <dbReference type="ARBA" id="ARBA00004496"/>
    </source>
</evidence>
<feature type="compositionally biased region" description="Basic and acidic residues" evidence="6">
    <location>
        <begin position="459"/>
        <end position="472"/>
    </location>
</feature>
<dbReference type="Proteomes" id="UP001044222">
    <property type="component" value="Chromosome 10"/>
</dbReference>
<dbReference type="PANTHER" id="PTHR12112:SF11">
    <property type="entry name" value="PROTEIN PRUNE HOMOLOG 2"/>
    <property type="match status" value="1"/>
</dbReference>
<feature type="region of interest" description="Disordered" evidence="6">
    <location>
        <begin position="2023"/>
        <end position="2065"/>
    </location>
</feature>
<evidence type="ECO:0000256" key="5">
    <source>
        <dbReference type="ARBA" id="ARBA00042084"/>
    </source>
</evidence>
<feature type="compositionally biased region" description="Low complexity" evidence="6">
    <location>
        <begin position="483"/>
        <end position="494"/>
    </location>
</feature>
<feature type="compositionally biased region" description="Low complexity" evidence="6">
    <location>
        <begin position="1655"/>
        <end position="1666"/>
    </location>
</feature>
<proteinExistence type="predicted"/>
<evidence type="ECO:0000256" key="2">
    <source>
        <dbReference type="ARBA" id="ARBA00022490"/>
    </source>
</evidence>
<feature type="compositionally biased region" description="Polar residues" evidence="6">
    <location>
        <begin position="780"/>
        <end position="789"/>
    </location>
</feature>
<dbReference type="InterPro" id="IPR036865">
    <property type="entry name" value="CRAL-TRIO_dom_sf"/>
</dbReference>
<feature type="region of interest" description="Disordered" evidence="6">
    <location>
        <begin position="1261"/>
        <end position="1289"/>
    </location>
</feature>
<accession>A0A9D3M2G0</accession>
<feature type="region of interest" description="Disordered" evidence="6">
    <location>
        <begin position="595"/>
        <end position="620"/>
    </location>
</feature>
<dbReference type="GO" id="GO:0006915">
    <property type="term" value="P:apoptotic process"/>
    <property type="evidence" value="ECO:0007669"/>
    <property type="project" value="UniProtKB-KW"/>
</dbReference>
<feature type="region of interest" description="Disordered" evidence="6">
    <location>
        <begin position="765"/>
        <end position="789"/>
    </location>
</feature>
<feature type="compositionally biased region" description="Basic and acidic residues" evidence="6">
    <location>
        <begin position="1133"/>
        <end position="1152"/>
    </location>
</feature>
<feature type="compositionally biased region" description="Polar residues" evidence="6">
    <location>
        <begin position="496"/>
        <end position="508"/>
    </location>
</feature>
<evidence type="ECO:0000313" key="8">
    <source>
        <dbReference type="EMBL" id="KAG5841340.1"/>
    </source>
</evidence>
<feature type="region of interest" description="Disordered" evidence="6">
    <location>
        <begin position="1072"/>
        <end position="1107"/>
    </location>
</feature>
<feature type="region of interest" description="Disordered" evidence="6">
    <location>
        <begin position="1985"/>
        <end position="2009"/>
    </location>
</feature>
<feature type="region of interest" description="Disordered" evidence="6">
    <location>
        <begin position="1366"/>
        <end position="1431"/>
    </location>
</feature>
<feature type="region of interest" description="Disordered" evidence="6">
    <location>
        <begin position="449"/>
        <end position="508"/>
    </location>
</feature>
<feature type="compositionally biased region" description="Acidic residues" evidence="6">
    <location>
        <begin position="2037"/>
        <end position="2046"/>
    </location>
</feature>
<feature type="domain" description="CRAL-TRIO" evidence="7">
    <location>
        <begin position="2180"/>
        <end position="2340"/>
    </location>
</feature>
<evidence type="ECO:0000313" key="9">
    <source>
        <dbReference type="Proteomes" id="UP001044222"/>
    </source>
</evidence>
<sequence length="2357" mass="256634">MPRSRISTVSESLWSSVHGVLGGGEADVTCVASTLGYAYYLSQKEPADCVCVPLLGQRRGEARVPDETRNFLQRLGVSESSLLWRDDIDLLQLHTAGKLSLTLLNSKEDGALSSSVVRVINRSERRGGGLGASSTAMVAREILQEAPEQLTPPLAELLRVALMLESAKTPSQDGHPLPDHEELLRALADSCPSHCDVIQNAPAQQEGLQGSSLDQMLLKELKELSDGDIKVSVSTVSVDLEAYSTCLAVVGDLKLFCDRRGYEGLVILSSAPNDPYRQCQQVAVFSANKDILNQICCELEEGQGWSLGLEPLACVLEEIQLYGQRDTPVYAEQILALLKDFLDRRQQLFLPNSRTSSTEGVAGSAPLSQGSSGITDMYSSDAEPPNVAENVPEPSGAPQGSELVSPDSGLATVRSSRSSKESSVFLSDDSPVAEPAGFLHNPALGFPSLCHDPPASPAPHERRPPGRNKSDNFDLFAFDPLHSSSTSPAAGGASECSRSSGEHPTSSLSEFGELSLVDFYTGSSDRQSGSEGSFVLEGGFLSPGPDALLIDSAHGRLPATPANSLVDGRAGGVGGEAIPTFFPEDVAEKIGQMVNKESVSSSEPWDDFTSDTKGSTSDDTNAWSLTELSYVGQESPDVYLDEQVGSMDPGQGGGDDDSFLLVSMDSGAMPQKATGTFFRDTVVPKAMLNDAIPAGTHLGQVPHQVSHAAGEIQEDTGAHLNGSRPEPSEFLKSLGYVDKTEEDSIDEMSDVMRHLDPFNTREIQKHPEDPEIIDVPPASPNQEPETVPSSLGAEVLEKQVEETDRMFYHQNTGYQLSAGVELSAVDDIVWKTQQVEPGENAEPLEDEEGGLCRMDEHHMPVKQENLEKESRLAERSSLPAEPCDRRDVQMTTLLETGCKQELKDVSHAGTILSNISETRPPAFPVNSIEVVVEAATENAKEYHFQELGPSPDSAHMWNPFVQMTQPAETYDNWNPNLPVSGEWNPGMLGDLQLTPPEEDTPFKPPPVGEPLPLKAPARLVQKVPLTPETSKEDTSPEQDFWSYSAQRGFLKANAAPYPESLALWNTTIRDDSQSTLSTPDGADSSERSDSFRGLPRAGASLDSPGEVARESMGMWNTTIQEASPESGVQAPRETARSTKEEELNTETGHTEPDESDDTQVARKLDKTLVMISDYGHDQDDNVMTRTHCFPEHLSLEPSAWIAKPSSGSMVKSVSEYDNVGPGSLWYQTSPELEACQETTVTIEPQDSVEFTEECHPVAAHGSTAGFQAPTNTLQDRLDDSTDDSSCHSPFVMLGVTPPLGGAAFPLSQQEDTPLSASPSEDEFPQTTRKQHDDETVLSSTLSDEDRYYDFSSLGRLEAKLPRKEAEHEGAVDLQHEAGLTPDSAPSLVALSSPGWRENDSLEGSKTSPDALQRSSREDLRSNSDGDSSGLEMDYIMVSGRGTVREAAEISLKYEQARSPHACLTRLNQYSADQISPYQLNTDMYSPDQSDDDHINSGPSNIDAYRPYQSHTDVIIHNQPNTHIKSPEQSSTDFEDPYQANTELNRTNQLNQCAMRPHQSNTDAHRPYQLNITLNSFNQSNTDALNPYQSNTEMHRPHQSNNDLSSSDQSNTDLICPNQSHPDAHNTDQSSTNATNLFPANTDVFSPYESSSNVISADKSSSDANSACQSDTEDHIPDQLSPDVSNIYQLNKNLSSLFQSNTDVNIPDQTTVELNSSDQMYTGVDHQSSESLNSESELRVCTSNAASTGDRSSPHQSISDAHSPSNSNPELHSNAGVSSHYQRIPDMSSSSALREPFALRAKEEVYVRSQISLEDSDGEGQTLGVLQSWGLPTGGGQDESPSPEDSSGAADTPQSDSGGSVREVGSPFACDLTEDAEGFFLHHSGLPCGVVDHGRGHSQAVLSSDSAELLLGAEEPVGGQLLQDPGKNTAEQPMGGQLLQGQGKHPEEQQMRDQLWPGFMEHPAEQPIGDQYWPGLMEFPAEQPTGETAEAALEEESPEPAEESGGLRAPESSTNIIVMVMEPDHAQGVSPRSRLDDGMDAPYEEDTMSPNGADNKPVPPASLDIHGGNPQRKKLCAPAINLSLDRSEGSILSDDALDTPDDLDTGDDLDIDVDELDTPDEADSLEYTGHNSELGWEESQAAGQEAPLEVQPIPEYTAEEERQDARLWRTVVIGEQEHRIDMQSIEPYQKVISHGGYYEDLNAIIVFAACFLPDSSKDDYHYVMENLFLYVISTLELMVAEDYMIVYLNGATPRRRMPGLRWLKKCYHMIDRRLKKNLKSFIIVHPSWFIRTILAVTRPFISSKFSSKIKYVNSLDELRQIIPMEYVHIPESIVKLDEELKEAAESTNIDKAVNGCSS</sequence>
<dbReference type="Gene3D" id="3.90.1640.10">
    <property type="entry name" value="inorganic pyrophosphatase (n-terminal core)"/>
    <property type="match status" value="1"/>
</dbReference>
<evidence type="ECO:0000259" key="7">
    <source>
        <dbReference type="PROSITE" id="PS50191"/>
    </source>
</evidence>
<feature type="region of interest" description="Disordered" evidence="6">
    <location>
        <begin position="1301"/>
        <end position="1340"/>
    </location>
</feature>
<dbReference type="Gene3D" id="3.40.525.10">
    <property type="entry name" value="CRAL-TRIO lipid binding domain"/>
    <property type="match status" value="1"/>
</dbReference>
<dbReference type="CDD" id="cd00170">
    <property type="entry name" value="SEC14"/>
    <property type="match status" value="1"/>
</dbReference>
<feature type="compositionally biased region" description="Polar residues" evidence="6">
    <location>
        <begin position="1264"/>
        <end position="1274"/>
    </location>
</feature>
<comment type="caution">
    <text evidence="8">The sequence shown here is derived from an EMBL/GenBank/DDBJ whole genome shotgun (WGS) entry which is preliminary data.</text>
</comment>
<keyword evidence="3" id="KW-0053">Apoptosis</keyword>
<feature type="compositionally biased region" description="Low complexity" evidence="6">
    <location>
        <begin position="611"/>
        <end position="620"/>
    </location>
</feature>
<feature type="compositionally biased region" description="Polar residues" evidence="6">
    <location>
        <begin position="1306"/>
        <end position="1318"/>
    </location>
</feature>
<gene>
    <name evidence="8" type="ORF">ANANG_G00198500</name>
</gene>
<feature type="compositionally biased region" description="Basic and acidic residues" evidence="6">
    <location>
        <begin position="1366"/>
        <end position="1375"/>
    </location>
</feature>
<evidence type="ECO:0000256" key="4">
    <source>
        <dbReference type="ARBA" id="ARBA00039860"/>
    </source>
</evidence>
<feature type="region of interest" description="Disordered" evidence="6">
    <location>
        <begin position="353"/>
        <end position="429"/>
    </location>
</feature>
<feature type="compositionally biased region" description="Polar residues" evidence="6">
    <location>
        <begin position="1616"/>
        <end position="1638"/>
    </location>
</feature>
<dbReference type="Pfam" id="PF13716">
    <property type="entry name" value="CRAL_TRIO_2"/>
    <property type="match status" value="1"/>
</dbReference>
<dbReference type="PANTHER" id="PTHR12112">
    <property type="entry name" value="BNIP - RELATED"/>
    <property type="match status" value="1"/>
</dbReference>
<dbReference type="SUPFAM" id="SSF52087">
    <property type="entry name" value="CRAL/TRIO domain"/>
    <property type="match status" value="1"/>
</dbReference>
<protein>
    <recommendedName>
        <fullName evidence="4">Protein prune homolog 2</fullName>
    </recommendedName>
    <alternativeName>
        <fullName evidence="5">BNIP2 motif-containing molecule at the C-terminal region 1</fullName>
    </alternativeName>
</protein>
<organism evidence="8 9">
    <name type="scientific">Anguilla anguilla</name>
    <name type="common">European freshwater eel</name>
    <name type="synonym">Muraena anguilla</name>
    <dbReference type="NCBI Taxonomy" id="7936"/>
    <lineage>
        <taxon>Eukaryota</taxon>
        <taxon>Metazoa</taxon>
        <taxon>Chordata</taxon>
        <taxon>Craniata</taxon>
        <taxon>Vertebrata</taxon>
        <taxon>Euteleostomi</taxon>
        <taxon>Actinopterygii</taxon>
        <taxon>Neopterygii</taxon>
        <taxon>Teleostei</taxon>
        <taxon>Anguilliformes</taxon>
        <taxon>Anguillidae</taxon>
        <taxon>Anguilla</taxon>
    </lineage>
</organism>
<keyword evidence="2" id="KW-0963">Cytoplasm</keyword>
<dbReference type="PROSITE" id="PS50191">
    <property type="entry name" value="CRAL_TRIO"/>
    <property type="match status" value="1"/>
</dbReference>
<feature type="region of interest" description="Disordered" evidence="6">
    <location>
        <begin position="1926"/>
        <end position="1945"/>
    </location>
</feature>
<dbReference type="EMBL" id="JAFIRN010000010">
    <property type="protein sequence ID" value="KAG5841340.1"/>
    <property type="molecule type" value="Genomic_DNA"/>
</dbReference>
<dbReference type="SMART" id="SM00516">
    <property type="entry name" value="SEC14"/>
    <property type="match status" value="1"/>
</dbReference>
<feature type="region of interest" description="Disordered" evidence="6">
    <location>
        <begin position="1120"/>
        <end position="1159"/>
    </location>
</feature>
<feature type="compositionally biased region" description="Polar residues" evidence="6">
    <location>
        <begin position="366"/>
        <end position="378"/>
    </location>
</feature>
<feature type="compositionally biased region" description="Polar residues" evidence="6">
    <location>
        <begin position="1401"/>
        <end position="1413"/>
    </location>
</feature>
<feature type="compositionally biased region" description="Acidic residues" evidence="6">
    <location>
        <begin position="1991"/>
        <end position="2001"/>
    </location>
</feature>
<dbReference type="InterPro" id="IPR001251">
    <property type="entry name" value="CRAL-TRIO_dom"/>
</dbReference>